<dbReference type="InterPro" id="IPR036527">
    <property type="entry name" value="SCP2_sterol-bd_dom_sf"/>
</dbReference>
<dbReference type="Gene3D" id="3.30.1050.10">
    <property type="entry name" value="SCP2 sterol-binding domain"/>
    <property type="match status" value="1"/>
</dbReference>
<dbReference type="STRING" id="1423801.FD50_GL002526"/>
<feature type="domain" description="N-acetyltransferase" evidence="1">
    <location>
        <begin position="1"/>
        <end position="144"/>
    </location>
</feature>
<dbReference type="Proteomes" id="UP000051166">
    <property type="component" value="Unassembled WGS sequence"/>
</dbReference>
<reference evidence="2 3" key="1">
    <citation type="journal article" date="2015" name="Genome Announc.">
        <title>Expanding the biotechnology potential of lactobacilli through comparative genomics of 213 strains and associated genera.</title>
        <authorList>
            <person name="Sun Z."/>
            <person name="Harris H.M."/>
            <person name="McCann A."/>
            <person name="Guo C."/>
            <person name="Argimon S."/>
            <person name="Zhang W."/>
            <person name="Yang X."/>
            <person name="Jeffery I.B."/>
            <person name="Cooney J.C."/>
            <person name="Kagawa T.F."/>
            <person name="Liu W."/>
            <person name="Song Y."/>
            <person name="Salvetti E."/>
            <person name="Wrobel A."/>
            <person name="Rasinkangas P."/>
            <person name="Parkhill J."/>
            <person name="Rea M.C."/>
            <person name="O'Sullivan O."/>
            <person name="Ritari J."/>
            <person name="Douillard F.P."/>
            <person name="Paul Ross R."/>
            <person name="Yang R."/>
            <person name="Briner A.E."/>
            <person name="Felis G.E."/>
            <person name="de Vos W.M."/>
            <person name="Barrangou R."/>
            <person name="Klaenhammer T.R."/>
            <person name="Caufield P.W."/>
            <person name="Cui Y."/>
            <person name="Zhang H."/>
            <person name="O'Toole P.W."/>
        </authorList>
    </citation>
    <scope>NUCLEOTIDE SEQUENCE [LARGE SCALE GENOMIC DNA]</scope>
    <source>
        <strain evidence="2 3">DSM 16230</strain>
    </source>
</reference>
<comment type="caution">
    <text evidence="2">The sequence shown here is derived from an EMBL/GenBank/DDBJ whole genome shotgun (WGS) entry which is preliminary data.</text>
</comment>
<dbReference type="InterPro" id="IPR000182">
    <property type="entry name" value="GNAT_dom"/>
</dbReference>
<dbReference type="Gene3D" id="3.40.630.30">
    <property type="match status" value="2"/>
</dbReference>
<dbReference type="InterPro" id="IPR041380">
    <property type="entry name" value="Acetyltransf_17"/>
</dbReference>
<dbReference type="InterPro" id="IPR025559">
    <property type="entry name" value="Eis_dom"/>
</dbReference>
<keyword evidence="3" id="KW-1185">Reference proteome</keyword>
<keyword evidence="2" id="KW-0808">Transferase</keyword>
<dbReference type="PROSITE" id="PS51186">
    <property type="entry name" value="GNAT"/>
    <property type="match status" value="1"/>
</dbReference>
<dbReference type="InterPro" id="IPR051554">
    <property type="entry name" value="Acetyltransferase_Eis"/>
</dbReference>
<dbReference type="Pfam" id="PF13530">
    <property type="entry name" value="SCP2_2"/>
    <property type="match status" value="1"/>
</dbReference>
<dbReference type="SUPFAM" id="SSF55718">
    <property type="entry name" value="SCP-like"/>
    <property type="match status" value="1"/>
</dbReference>
<dbReference type="CDD" id="cd04301">
    <property type="entry name" value="NAT_SF"/>
    <property type="match status" value="1"/>
</dbReference>
<dbReference type="Pfam" id="PF17668">
    <property type="entry name" value="Acetyltransf_17"/>
    <property type="match status" value="1"/>
</dbReference>
<dbReference type="Pfam" id="PF13527">
    <property type="entry name" value="Acetyltransf_9"/>
    <property type="match status" value="1"/>
</dbReference>
<dbReference type="GO" id="GO:0030649">
    <property type="term" value="P:aminoglycoside antibiotic catabolic process"/>
    <property type="evidence" value="ECO:0007669"/>
    <property type="project" value="TreeGrafter"/>
</dbReference>
<name>A0A0R1V8N7_9LACO</name>
<dbReference type="InterPro" id="IPR016181">
    <property type="entry name" value="Acyl_CoA_acyltransferase"/>
</dbReference>
<dbReference type="GO" id="GO:0034069">
    <property type="term" value="F:aminoglycoside N-acetyltransferase activity"/>
    <property type="evidence" value="ECO:0007669"/>
    <property type="project" value="TreeGrafter"/>
</dbReference>
<dbReference type="AlphaFoldDB" id="A0A0R1V8N7"/>
<dbReference type="PANTHER" id="PTHR37817">
    <property type="entry name" value="N-ACETYLTRANSFERASE EIS"/>
    <property type="match status" value="1"/>
</dbReference>
<evidence type="ECO:0000259" key="1">
    <source>
        <dbReference type="PROSITE" id="PS51186"/>
    </source>
</evidence>
<gene>
    <name evidence="2" type="ORF">FD50_GL002526</name>
</gene>
<proteinExistence type="predicted"/>
<accession>A0A0R1V8N7</accession>
<dbReference type="EMBL" id="AZFQ01000019">
    <property type="protein sequence ID" value="KRL99987.1"/>
    <property type="molecule type" value="Genomic_DNA"/>
</dbReference>
<dbReference type="PATRIC" id="fig|1423801.4.peg.2585"/>
<protein>
    <submittedName>
        <fullName evidence="2">Acetyltransferase</fullName>
    </submittedName>
</protein>
<evidence type="ECO:0000313" key="3">
    <source>
        <dbReference type="Proteomes" id="UP000051166"/>
    </source>
</evidence>
<organism evidence="2 3">
    <name type="scientific">Liquorilactobacillus satsumensis DSM 16230 = JCM 12392</name>
    <dbReference type="NCBI Taxonomy" id="1423801"/>
    <lineage>
        <taxon>Bacteria</taxon>
        <taxon>Bacillati</taxon>
        <taxon>Bacillota</taxon>
        <taxon>Bacilli</taxon>
        <taxon>Lactobacillales</taxon>
        <taxon>Lactobacillaceae</taxon>
        <taxon>Liquorilactobacillus</taxon>
    </lineage>
</organism>
<dbReference type="PANTHER" id="PTHR37817:SF1">
    <property type="entry name" value="N-ACETYLTRANSFERASE EIS"/>
    <property type="match status" value="1"/>
</dbReference>
<dbReference type="SUPFAM" id="SSF55729">
    <property type="entry name" value="Acyl-CoA N-acyltransferases (Nat)"/>
    <property type="match status" value="1"/>
</dbReference>
<evidence type="ECO:0000313" key="2">
    <source>
        <dbReference type="EMBL" id="KRL99987.1"/>
    </source>
</evidence>
<sequence>MAPKKLTTIEDLDRFYQLFCQVFKKEDTAQFRKSFLEMHANGTVLGITKNSQLLSGLAWWHFEVSFQGVSYKMGAVGSVMTAPFARGQGSATQLLQAALAQMAEAGVTLSYLDPFSHAFYRRLGYGAAIKRLYYTIDPAQLQLPTPLVSRSQQATGGNLQTGPLSRYLDKVAPFYAQQLTHKSGGLLRPKWWWEHLHAVGTKVGCYLNAQQQLEGYFLYQELKESWVVKEWLVTNIIAEKNLLQLLHAQKQSLSQLIFESDETLYRGQLLNEPLALSAQVKPFMMVRIINLRDFILHYPFKKLDFGELSLAVTDPQLPQNDGLWRLCAKNGCVSFKKCGSAAQAADISLPIAEFGPLFGGQYSLEWAAFQQKISVSAPYQAAKLQTVLLASPVSFNDDF</sequence>
<dbReference type="GeneID" id="98307458"/>
<dbReference type="OrthoDB" id="9768284at2"/>
<dbReference type="RefSeq" id="WP_056960079.1">
    <property type="nucleotide sequence ID" value="NZ_AZFQ01000019.1"/>
</dbReference>